<feature type="region of interest" description="Disordered" evidence="1">
    <location>
        <begin position="1"/>
        <end position="25"/>
    </location>
</feature>
<evidence type="ECO:0000256" key="1">
    <source>
        <dbReference type="SAM" id="MobiDB-lite"/>
    </source>
</evidence>
<organism evidence="2 3">
    <name type="scientific">Opitutus terrae (strain DSM 11246 / JCM 15787 / PB90-1)</name>
    <dbReference type="NCBI Taxonomy" id="452637"/>
    <lineage>
        <taxon>Bacteria</taxon>
        <taxon>Pseudomonadati</taxon>
        <taxon>Verrucomicrobiota</taxon>
        <taxon>Opitutia</taxon>
        <taxon>Opitutales</taxon>
        <taxon>Opitutaceae</taxon>
        <taxon>Opitutus</taxon>
    </lineage>
</organism>
<dbReference type="EMBL" id="CP001032">
    <property type="protein sequence ID" value="ACB73619.1"/>
    <property type="molecule type" value="Genomic_DNA"/>
</dbReference>
<sequence>MLVGAKPIARRPRSDSGGQEGAIDPSVDFVDAVEMGIELENRGELPASTPIRWTQPVHSRNQFAFQFFAVC</sequence>
<evidence type="ECO:0000313" key="2">
    <source>
        <dbReference type="EMBL" id="ACB73619.1"/>
    </source>
</evidence>
<name>B1ZQD9_OPITP</name>
<dbReference type="HOGENOM" id="CLU_2736102_0_0_0"/>
<protein>
    <submittedName>
        <fullName evidence="2">Uncharacterized protein</fullName>
    </submittedName>
</protein>
<proteinExistence type="predicted"/>
<evidence type="ECO:0000313" key="3">
    <source>
        <dbReference type="Proteomes" id="UP000007013"/>
    </source>
</evidence>
<gene>
    <name evidence="2" type="ordered locus">Oter_0329</name>
</gene>
<reference evidence="2 3" key="1">
    <citation type="journal article" date="2011" name="J. Bacteriol.">
        <title>Genome sequence of the verrucomicrobium Opitutus terrae PB90-1, an abundant inhabitant of rice paddy soil ecosystems.</title>
        <authorList>
            <person name="van Passel M.W."/>
            <person name="Kant R."/>
            <person name="Palva A."/>
            <person name="Copeland A."/>
            <person name="Lucas S."/>
            <person name="Lapidus A."/>
            <person name="Glavina del Rio T."/>
            <person name="Pitluck S."/>
            <person name="Goltsman E."/>
            <person name="Clum A."/>
            <person name="Sun H."/>
            <person name="Schmutz J."/>
            <person name="Larimer F.W."/>
            <person name="Land M.L."/>
            <person name="Hauser L."/>
            <person name="Kyrpides N."/>
            <person name="Mikhailova N."/>
            <person name="Richardson P.P."/>
            <person name="Janssen P.H."/>
            <person name="de Vos W.M."/>
            <person name="Smidt H."/>
        </authorList>
    </citation>
    <scope>NUCLEOTIDE SEQUENCE [LARGE SCALE GENOMIC DNA]</scope>
    <source>
        <strain evidence="3">DSM 11246 / JCM 15787 / PB90-1</strain>
    </source>
</reference>
<accession>B1ZQD9</accession>
<dbReference type="AlphaFoldDB" id="B1ZQD9"/>
<dbReference type="KEGG" id="ote:Oter_0329"/>
<dbReference type="Proteomes" id="UP000007013">
    <property type="component" value="Chromosome"/>
</dbReference>
<keyword evidence="3" id="KW-1185">Reference proteome</keyword>